<dbReference type="OrthoDB" id="6379147at2759"/>
<organism evidence="1 2">
    <name type="scientific">Daphnia magna</name>
    <dbReference type="NCBI Taxonomy" id="35525"/>
    <lineage>
        <taxon>Eukaryota</taxon>
        <taxon>Metazoa</taxon>
        <taxon>Ecdysozoa</taxon>
        <taxon>Arthropoda</taxon>
        <taxon>Crustacea</taxon>
        <taxon>Branchiopoda</taxon>
        <taxon>Diplostraca</taxon>
        <taxon>Cladocera</taxon>
        <taxon>Anomopoda</taxon>
        <taxon>Daphniidae</taxon>
        <taxon>Daphnia</taxon>
    </lineage>
</organism>
<dbReference type="EMBL" id="LRGB01020024">
    <property type="protein sequence ID" value="KZR97804.1"/>
    <property type="molecule type" value="Genomic_DNA"/>
</dbReference>
<keyword evidence="2" id="KW-1185">Reference proteome</keyword>
<accession>A0A162D2F5</accession>
<dbReference type="Proteomes" id="UP000076858">
    <property type="component" value="Unassembled WGS sequence"/>
</dbReference>
<protein>
    <submittedName>
        <fullName evidence="1">Uncharacterized protein</fullName>
    </submittedName>
</protein>
<gene>
    <name evidence="1" type="ORF">APZ42_007117</name>
</gene>
<feature type="non-terminal residue" evidence="1">
    <location>
        <position position="44"/>
    </location>
</feature>
<evidence type="ECO:0000313" key="1">
    <source>
        <dbReference type="EMBL" id="KZR97804.1"/>
    </source>
</evidence>
<sequence length="44" mass="4987">WGIKHEGAAIRRFKQYMKEANLHTNFEIHGAGLYVCPSHGYLAA</sequence>
<proteinExistence type="predicted"/>
<evidence type="ECO:0000313" key="2">
    <source>
        <dbReference type="Proteomes" id="UP000076858"/>
    </source>
</evidence>
<reference evidence="1 2" key="1">
    <citation type="submission" date="2016-03" db="EMBL/GenBank/DDBJ databases">
        <title>EvidentialGene: Evidence-directed Construction of Genes on Genomes.</title>
        <authorList>
            <person name="Gilbert D.G."/>
            <person name="Choi J.-H."/>
            <person name="Mockaitis K."/>
            <person name="Colbourne J."/>
            <person name="Pfrender M."/>
        </authorList>
    </citation>
    <scope>NUCLEOTIDE SEQUENCE [LARGE SCALE GENOMIC DNA]</scope>
    <source>
        <strain evidence="1 2">Xinb3</strain>
        <tissue evidence="1">Complete organism</tissue>
    </source>
</reference>
<dbReference type="AlphaFoldDB" id="A0A162D2F5"/>
<name>A0A162D2F5_9CRUS</name>
<comment type="caution">
    <text evidence="1">The sequence shown here is derived from an EMBL/GenBank/DDBJ whole genome shotgun (WGS) entry which is preliminary data.</text>
</comment>
<feature type="non-terminal residue" evidence="1">
    <location>
        <position position="1"/>
    </location>
</feature>